<reference evidence="4 5" key="1">
    <citation type="journal article" date="2018" name="PLoS Genet.">
        <title>Population sequencing reveals clonal diversity and ancestral inbreeding in the grapevine cultivar Chardonnay.</title>
        <authorList>
            <person name="Roach M.J."/>
            <person name="Johnson D.L."/>
            <person name="Bohlmann J."/>
            <person name="van Vuuren H.J."/>
            <person name="Jones S.J."/>
            <person name="Pretorius I.S."/>
            <person name="Schmidt S.A."/>
            <person name="Borneman A.R."/>
        </authorList>
    </citation>
    <scope>NUCLEOTIDE SEQUENCE [LARGE SCALE GENOMIC DNA]</scope>
    <source>
        <strain evidence="5">cv. Chardonnay</strain>
        <tissue evidence="4">Leaf</tissue>
    </source>
</reference>
<dbReference type="InterPro" id="IPR046796">
    <property type="entry name" value="Transposase_32_dom"/>
</dbReference>
<protein>
    <recommendedName>
        <fullName evidence="3">Putative plant transposon protein domain-containing protein</fullName>
    </recommendedName>
</protein>
<proteinExistence type="predicted"/>
<evidence type="ECO:0000259" key="3">
    <source>
        <dbReference type="Pfam" id="PF20167"/>
    </source>
</evidence>
<feature type="region of interest" description="Disordered" evidence="2">
    <location>
        <begin position="89"/>
        <end position="114"/>
    </location>
</feature>
<name>A0A438F0L5_VITVI</name>
<evidence type="ECO:0000256" key="1">
    <source>
        <dbReference type="SAM" id="Coils"/>
    </source>
</evidence>
<evidence type="ECO:0000313" key="5">
    <source>
        <dbReference type="Proteomes" id="UP000288805"/>
    </source>
</evidence>
<dbReference type="Gene3D" id="3.90.20.10">
    <property type="match status" value="1"/>
</dbReference>
<feature type="coiled-coil region" evidence="1">
    <location>
        <begin position="470"/>
        <end position="515"/>
    </location>
</feature>
<keyword evidence="1" id="KW-0175">Coiled coil</keyword>
<sequence length="529" mass="60556">MSPWEGEDHETRQKDKNRCVDRGREPVDRVTYRSTGLSGPAHLGDFLLSWRVRACVSVFPRLRPFRCVCIPLLSLVSFISAFRMAPRRESGASRAKGKRPAEPSQADQSEARQKARYDTALFGSVEDYQRYKQKYAQRKVVPGRSINFSQLKYFGFEAIFGRMRWLPVVTISEPIFPTLIRTFYSRLTYGVGGPITSTVRGVQITLSPESICRIFDIPSVGLRVYESKVWPTVPGFDPREAIQRLCGLADAQGMGKPSAHSLTVISRILHHMVCSILLPRGGHLDEVSYLEAFIVDSILTGRRIHVGYLMMMHMISCCESKTRVLPYGRFLTRVFKDAGVDLRRETDLETPSTYDTYDEQSLGRMKFEKAPDGSWIRRAERPPPQDQGQGQMHHPMISEPAYTSGPSEPSHAEIPFQPPHAPDHAPWMDLSAQISSLGTRMEELAVVNDTRFQSMEDRIDESQTDFTSQFEHLDQRLGRLEERMDHQHQEMTSQFEHLDQRLGRLEERMDHQHEEMMAYLRSVFPPPPP</sequence>
<dbReference type="EMBL" id="QGNW01001145">
    <property type="protein sequence ID" value="RVW53493.1"/>
    <property type="molecule type" value="Genomic_DNA"/>
</dbReference>
<gene>
    <name evidence="4" type="ORF">CK203_083748</name>
</gene>
<evidence type="ECO:0000256" key="2">
    <source>
        <dbReference type="SAM" id="MobiDB-lite"/>
    </source>
</evidence>
<accession>A0A438F0L5</accession>
<feature type="domain" description="Putative plant transposon protein" evidence="3">
    <location>
        <begin position="162"/>
        <end position="341"/>
    </location>
</feature>
<evidence type="ECO:0000313" key="4">
    <source>
        <dbReference type="EMBL" id="RVW53493.1"/>
    </source>
</evidence>
<dbReference type="Proteomes" id="UP000288805">
    <property type="component" value="Unassembled WGS sequence"/>
</dbReference>
<feature type="compositionally biased region" description="Basic and acidic residues" evidence="2">
    <location>
        <begin position="372"/>
        <end position="383"/>
    </location>
</feature>
<feature type="region of interest" description="Disordered" evidence="2">
    <location>
        <begin position="372"/>
        <end position="426"/>
    </location>
</feature>
<dbReference type="AlphaFoldDB" id="A0A438F0L5"/>
<feature type="compositionally biased region" description="Basic and acidic residues" evidence="2">
    <location>
        <begin position="9"/>
        <end position="22"/>
    </location>
</feature>
<comment type="caution">
    <text evidence="4">The sequence shown here is derived from an EMBL/GenBank/DDBJ whole genome shotgun (WGS) entry which is preliminary data.</text>
</comment>
<organism evidence="4 5">
    <name type="scientific">Vitis vinifera</name>
    <name type="common">Grape</name>
    <dbReference type="NCBI Taxonomy" id="29760"/>
    <lineage>
        <taxon>Eukaryota</taxon>
        <taxon>Viridiplantae</taxon>
        <taxon>Streptophyta</taxon>
        <taxon>Embryophyta</taxon>
        <taxon>Tracheophyta</taxon>
        <taxon>Spermatophyta</taxon>
        <taxon>Magnoliopsida</taxon>
        <taxon>eudicotyledons</taxon>
        <taxon>Gunneridae</taxon>
        <taxon>Pentapetalae</taxon>
        <taxon>rosids</taxon>
        <taxon>Vitales</taxon>
        <taxon>Vitaceae</taxon>
        <taxon>Viteae</taxon>
        <taxon>Vitis</taxon>
    </lineage>
</organism>
<dbReference type="Pfam" id="PF20167">
    <property type="entry name" value="Transposase_32"/>
    <property type="match status" value="1"/>
</dbReference>
<feature type="region of interest" description="Disordered" evidence="2">
    <location>
        <begin position="1"/>
        <end position="22"/>
    </location>
</feature>